<dbReference type="VEuPathDB" id="FungiDB:PV08_10536"/>
<proteinExistence type="predicted"/>
<keyword evidence="8" id="KW-1185">Reference proteome</keyword>
<dbReference type="CDD" id="cd00067">
    <property type="entry name" value="GAL4"/>
    <property type="match status" value="1"/>
</dbReference>
<evidence type="ECO:0000256" key="3">
    <source>
        <dbReference type="ARBA" id="ARBA00023163"/>
    </source>
</evidence>
<dbReference type="GO" id="GO:0000981">
    <property type="term" value="F:DNA-binding transcription factor activity, RNA polymerase II-specific"/>
    <property type="evidence" value="ECO:0007669"/>
    <property type="project" value="InterPro"/>
</dbReference>
<dbReference type="PROSITE" id="PS00463">
    <property type="entry name" value="ZN2_CY6_FUNGAL_1"/>
    <property type="match status" value="1"/>
</dbReference>
<dbReference type="Proteomes" id="UP000053328">
    <property type="component" value="Unassembled WGS sequence"/>
</dbReference>
<evidence type="ECO:0000256" key="4">
    <source>
        <dbReference type="ARBA" id="ARBA00023242"/>
    </source>
</evidence>
<keyword evidence="1" id="KW-0805">Transcription regulation</keyword>
<feature type="domain" description="Zn(2)-C6 fungal-type" evidence="6">
    <location>
        <begin position="31"/>
        <end position="61"/>
    </location>
</feature>
<dbReference type="PANTHER" id="PTHR47657:SF11">
    <property type="entry name" value="FINGER DOMAIN PROTEIN, PUTATIVE (AFU_ORTHOLOGUE AFUA_1G01650)-RELATED"/>
    <property type="match status" value="1"/>
</dbReference>
<evidence type="ECO:0000313" key="8">
    <source>
        <dbReference type="Proteomes" id="UP000053328"/>
    </source>
</evidence>
<dbReference type="InterPro" id="IPR036864">
    <property type="entry name" value="Zn2-C6_fun-type_DNA-bd_sf"/>
</dbReference>
<dbReference type="SMART" id="SM00066">
    <property type="entry name" value="GAL4"/>
    <property type="match status" value="1"/>
</dbReference>
<keyword evidence="4" id="KW-0539">Nucleus</keyword>
<dbReference type="HOGENOM" id="CLU_024934_9_2_1"/>
<evidence type="ECO:0000256" key="1">
    <source>
        <dbReference type="ARBA" id="ARBA00023015"/>
    </source>
</evidence>
<accession>A0A0D1Y8B8</accession>
<evidence type="ECO:0000259" key="6">
    <source>
        <dbReference type="PROSITE" id="PS50048"/>
    </source>
</evidence>
<dbReference type="RefSeq" id="XP_016231452.1">
    <property type="nucleotide sequence ID" value="XM_016384850.1"/>
</dbReference>
<evidence type="ECO:0000256" key="2">
    <source>
        <dbReference type="ARBA" id="ARBA00023125"/>
    </source>
</evidence>
<dbReference type="Gene3D" id="4.10.240.10">
    <property type="entry name" value="Zn(2)-C6 fungal-type DNA-binding domain"/>
    <property type="match status" value="1"/>
</dbReference>
<dbReference type="AlphaFoldDB" id="A0A0D1Y8B8"/>
<keyword evidence="3" id="KW-0804">Transcription</keyword>
<sequence length="447" mass="50697">MNASTATGVQSHKGDAAISRKRKIHRKSRLGCRNCKLRRIKCDEQRPMCEKCVSFGVTCNYNALVPDLQPSANVTHTLANDQTSDERLVSTCFSANRHMLSMVNMYLNVDIESDAALQRDLTSSDMDRLNRFQSRTITTMGTKSTARHYRKEMIHLAFNNRYLMHLVQSMTALHDRFLAGKAIAKQTPDENYHMAQGLRGVQAKLSHPLKAEDRDALFVSASLIGVITFFYIEAESMGDVWPLADGDLSWVSLSDGKRAIWRATNPLRADSVWRPIAEFYERDFMSGQQVTPAQVLSPFDHLCSERDDSIDALTNPYHKTAKYLISLLGLEMNDATWIRFLAFICHVDPPFKQLLEAKDPWALLMLAYWFMKICRGAWWASTRAVVQGQAICLYLERHHADDQDLQKAIPLAKKELESAQKEGWAGLEDVLLFGPEYVQHVKPAGLL</sequence>
<dbReference type="SUPFAM" id="SSF57701">
    <property type="entry name" value="Zn2/Cys6 DNA-binding domain"/>
    <property type="match status" value="1"/>
</dbReference>
<gene>
    <name evidence="7" type="ORF">PV08_10536</name>
</gene>
<dbReference type="EMBL" id="KN847499">
    <property type="protein sequence ID" value="KIW11236.1"/>
    <property type="molecule type" value="Genomic_DNA"/>
</dbReference>
<dbReference type="InterPro" id="IPR001138">
    <property type="entry name" value="Zn2Cys6_DnaBD"/>
</dbReference>
<dbReference type="OrthoDB" id="3031538at2759"/>
<name>A0A0D1Y8B8_9EURO</name>
<reference evidence="7 8" key="1">
    <citation type="submission" date="2015-01" db="EMBL/GenBank/DDBJ databases">
        <title>The Genome Sequence of Exophiala spinifera CBS89968.</title>
        <authorList>
            <consortium name="The Broad Institute Genomics Platform"/>
            <person name="Cuomo C."/>
            <person name="de Hoog S."/>
            <person name="Gorbushina A."/>
            <person name="Stielow B."/>
            <person name="Teixiera M."/>
            <person name="Abouelleil A."/>
            <person name="Chapman S.B."/>
            <person name="Priest M."/>
            <person name="Young S.K."/>
            <person name="Wortman J."/>
            <person name="Nusbaum C."/>
            <person name="Birren B."/>
        </authorList>
    </citation>
    <scope>NUCLEOTIDE SEQUENCE [LARGE SCALE GENOMIC DNA]</scope>
    <source>
        <strain evidence="7 8">CBS 89968</strain>
    </source>
</reference>
<protein>
    <recommendedName>
        <fullName evidence="6">Zn(2)-C6 fungal-type domain-containing protein</fullName>
    </recommendedName>
</protein>
<organism evidence="7 8">
    <name type="scientific">Exophiala spinifera</name>
    <dbReference type="NCBI Taxonomy" id="91928"/>
    <lineage>
        <taxon>Eukaryota</taxon>
        <taxon>Fungi</taxon>
        <taxon>Dikarya</taxon>
        <taxon>Ascomycota</taxon>
        <taxon>Pezizomycotina</taxon>
        <taxon>Eurotiomycetes</taxon>
        <taxon>Chaetothyriomycetidae</taxon>
        <taxon>Chaetothyriales</taxon>
        <taxon>Herpotrichiellaceae</taxon>
        <taxon>Exophiala</taxon>
    </lineage>
</organism>
<dbReference type="PANTHER" id="PTHR47657">
    <property type="entry name" value="STEROL REGULATORY ELEMENT-BINDING PROTEIN ECM22"/>
    <property type="match status" value="1"/>
</dbReference>
<feature type="compositionally biased region" description="Polar residues" evidence="5">
    <location>
        <begin position="1"/>
        <end position="10"/>
    </location>
</feature>
<keyword evidence="2" id="KW-0238">DNA-binding</keyword>
<dbReference type="Pfam" id="PF00172">
    <property type="entry name" value="Zn_clus"/>
    <property type="match status" value="1"/>
</dbReference>
<dbReference type="InterPro" id="IPR052400">
    <property type="entry name" value="Zn2-C6_fungal_TF"/>
</dbReference>
<dbReference type="GeneID" id="27337619"/>
<dbReference type="PROSITE" id="PS50048">
    <property type="entry name" value="ZN2_CY6_FUNGAL_2"/>
    <property type="match status" value="1"/>
</dbReference>
<dbReference type="GO" id="GO:0008270">
    <property type="term" value="F:zinc ion binding"/>
    <property type="evidence" value="ECO:0007669"/>
    <property type="project" value="InterPro"/>
</dbReference>
<dbReference type="STRING" id="91928.A0A0D1Y8B8"/>
<evidence type="ECO:0000313" key="7">
    <source>
        <dbReference type="EMBL" id="KIW11236.1"/>
    </source>
</evidence>
<evidence type="ECO:0000256" key="5">
    <source>
        <dbReference type="SAM" id="MobiDB-lite"/>
    </source>
</evidence>
<feature type="region of interest" description="Disordered" evidence="5">
    <location>
        <begin position="1"/>
        <end position="22"/>
    </location>
</feature>
<dbReference type="GO" id="GO:0003677">
    <property type="term" value="F:DNA binding"/>
    <property type="evidence" value="ECO:0007669"/>
    <property type="project" value="UniProtKB-KW"/>
</dbReference>